<feature type="region of interest" description="Disordered" evidence="1">
    <location>
        <begin position="101"/>
        <end position="120"/>
    </location>
</feature>
<evidence type="ECO:0000313" key="2">
    <source>
        <dbReference type="EMBL" id="KAJ7662880.1"/>
    </source>
</evidence>
<dbReference type="AlphaFoldDB" id="A0AAD7CU25"/>
<evidence type="ECO:0000313" key="3">
    <source>
        <dbReference type="Proteomes" id="UP001221757"/>
    </source>
</evidence>
<name>A0AAD7CU25_MYCRO</name>
<protein>
    <recommendedName>
        <fullName evidence="4">Helitron helicase-like domain-containing protein</fullName>
    </recommendedName>
</protein>
<sequence length="433" mass="48970">MVTKFFDIILGAKRASKIGILGKVKGWFAVVEAQIRGSLHLHLLIWIYGAPPSPLDMKERMNSDPQFKQKLAKWYDDLICQSFPKDTVPYAVAQGTPKQLPVLSRPLDPRSSNYARKRDQQHRDLCENTGLVHDHNATCFKHIPRRIHSLVDPDNDCRFELPRPLVSETHFDEDGDLVIRCENERLNGHNPTATLCLGCNTNLKQTASGPVAMAMVEYMLNYTVKLQLGTSIVFSSLCASIQALQNNPPKDPDGEIDRSEMSRLMMVKATNKLVGKRELTGQQTASQLLGHKNNYTSDEYKEYWWSSLLRDIARDVFTEELNQGLLASEEEEAEDSTGAQRMTIPEDEDDTMIVLSPDMLGRDSISQECEMNGEEKKYSRLFDDMFIDPANLQICAFGISSEIIPRRRNPSQKFNVVYISISNLAIPSSRLTV</sequence>
<keyword evidence="3" id="KW-1185">Reference proteome</keyword>
<dbReference type="EMBL" id="JARKIE010000238">
    <property type="protein sequence ID" value="KAJ7662880.1"/>
    <property type="molecule type" value="Genomic_DNA"/>
</dbReference>
<dbReference type="Proteomes" id="UP001221757">
    <property type="component" value="Unassembled WGS sequence"/>
</dbReference>
<evidence type="ECO:0008006" key="4">
    <source>
        <dbReference type="Google" id="ProtNLM"/>
    </source>
</evidence>
<proteinExistence type="predicted"/>
<accession>A0AAD7CU25</accession>
<evidence type="ECO:0000256" key="1">
    <source>
        <dbReference type="SAM" id="MobiDB-lite"/>
    </source>
</evidence>
<organism evidence="2 3">
    <name type="scientific">Mycena rosella</name>
    <name type="common">Pink bonnet</name>
    <name type="synonym">Agaricus rosellus</name>
    <dbReference type="NCBI Taxonomy" id="1033263"/>
    <lineage>
        <taxon>Eukaryota</taxon>
        <taxon>Fungi</taxon>
        <taxon>Dikarya</taxon>
        <taxon>Basidiomycota</taxon>
        <taxon>Agaricomycotina</taxon>
        <taxon>Agaricomycetes</taxon>
        <taxon>Agaricomycetidae</taxon>
        <taxon>Agaricales</taxon>
        <taxon>Marasmiineae</taxon>
        <taxon>Mycenaceae</taxon>
        <taxon>Mycena</taxon>
    </lineage>
</organism>
<comment type="caution">
    <text evidence="2">The sequence shown here is derived from an EMBL/GenBank/DDBJ whole genome shotgun (WGS) entry which is preliminary data.</text>
</comment>
<reference evidence="2" key="1">
    <citation type="submission" date="2023-03" db="EMBL/GenBank/DDBJ databases">
        <title>Massive genome expansion in bonnet fungi (Mycena s.s.) driven by repeated elements and novel gene families across ecological guilds.</title>
        <authorList>
            <consortium name="Lawrence Berkeley National Laboratory"/>
            <person name="Harder C.B."/>
            <person name="Miyauchi S."/>
            <person name="Viragh M."/>
            <person name="Kuo A."/>
            <person name="Thoen E."/>
            <person name="Andreopoulos B."/>
            <person name="Lu D."/>
            <person name="Skrede I."/>
            <person name="Drula E."/>
            <person name="Henrissat B."/>
            <person name="Morin E."/>
            <person name="Kohler A."/>
            <person name="Barry K."/>
            <person name="LaButti K."/>
            <person name="Morin E."/>
            <person name="Salamov A."/>
            <person name="Lipzen A."/>
            <person name="Mereny Z."/>
            <person name="Hegedus B."/>
            <person name="Baldrian P."/>
            <person name="Stursova M."/>
            <person name="Weitz H."/>
            <person name="Taylor A."/>
            <person name="Grigoriev I.V."/>
            <person name="Nagy L.G."/>
            <person name="Martin F."/>
            <person name="Kauserud H."/>
        </authorList>
    </citation>
    <scope>NUCLEOTIDE SEQUENCE</scope>
    <source>
        <strain evidence="2">CBHHK067</strain>
    </source>
</reference>
<gene>
    <name evidence="2" type="ORF">B0H17DRAFT_952946</name>
</gene>